<evidence type="ECO:0000313" key="10">
    <source>
        <dbReference type="Proteomes" id="UP001583172"/>
    </source>
</evidence>
<feature type="compositionally biased region" description="Low complexity" evidence="7">
    <location>
        <begin position="302"/>
        <end position="311"/>
    </location>
</feature>
<name>A0ABR3V7B9_HUMIN</name>
<feature type="compositionally biased region" description="Acidic residues" evidence="7">
    <location>
        <begin position="547"/>
        <end position="556"/>
    </location>
</feature>
<feature type="coiled-coil region" evidence="6">
    <location>
        <begin position="590"/>
        <end position="617"/>
    </location>
</feature>
<keyword evidence="10" id="KW-1185">Reference proteome</keyword>
<keyword evidence="4" id="KW-0853">WD repeat</keyword>
<feature type="compositionally biased region" description="Polar residues" evidence="7">
    <location>
        <begin position="1148"/>
        <end position="1172"/>
    </location>
</feature>
<feature type="compositionally biased region" description="Low complexity" evidence="7">
    <location>
        <begin position="45"/>
        <end position="59"/>
    </location>
</feature>
<evidence type="ECO:0000256" key="3">
    <source>
        <dbReference type="ARBA" id="ARBA00022490"/>
    </source>
</evidence>
<evidence type="ECO:0000256" key="2">
    <source>
        <dbReference type="ARBA" id="ARBA00009639"/>
    </source>
</evidence>
<evidence type="ECO:0000256" key="1">
    <source>
        <dbReference type="ARBA" id="ARBA00004201"/>
    </source>
</evidence>
<keyword evidence="3" id="KW-0963">Cytoplasm</keyword>
<comment type="caution">
    <text evidence="9">The sequence shown here is derived from an EMBL/GenBank/DDBJ whole genome shotgun (WGS) entry which is preliminary data.</text>
</comment>
<dbReference type="Proteomes" id="UP001583172">
    <property type="component" value="Unassembled WGS sequence"/>
</dbReference>
<feature type="region of interest" description="Disordered" evidence="7">
    <location>
        <begin position="1417"/>
        <end position="1458"/>
    </location>
</feature>
<accession>A0ABR3V7B9</accession>
<dbReference type="InterPro" id="IPR015943">
    <property type="entry name" value="WD40/YVTN_repeat-like_dom_sf"/>
</dbReference>
<feature type="region of interest" description="Disordered" evidence="7">
    <location>
        <begin position="525"/>
        <end position="557"/>
    </location>
</feature>
<comment type="similarity">
    <text evidence="2">Belongs to the WD repeat EDC4 family.</text>
</comment>
<feature type="compositionally biased region" description="Low complexity" evidence="7">
    <location>
        <begin position="165"/>
        <end position="183"/>
    </location>
</feature>
<dbReference type="EMBL" id="JAZGSY010000272">
    <property type="protein sequence ID" value="KAL1837684.1"/>
    <property type="molecule type" value="Genomic_DNA"/>
</dbReference>
<keyword evidence="6" id="KW-0175">Coiled coil</keyword>
<feature type="compositionally biased region" description="Basic and acidic residues" evidence="7">
    <location>
        <begin position="456"/>
        <end position="470"/>
    </location>
</feature>
<feature type="compositionally biased region" description="Basic and acidic residues" evidence="7">
    <location>
        <begin position="253"/>
        <end position="269"/>
    </location>
</feature>
<proteinExistence type="inferred from homology"/>
<dbReference type="InterPro" id="IPR036322">
    <property type="entry name" value="WD40_repeat_dom_sf"/>
</dbReference>
<evidence type="ECO:0000313" key="9">
    <source>
        <dbReference type="EMBL" id="KAL1837684.1"/>
    </source>
</evidence>
<feature type="region of interest" description="Disordered" evidence="7">
    <location>
        <begin position="1046"/>
        <end position="1172"/>
    </location>
</feature>
<dbReference type="Gene3D" id="2.130.10.10">
    <property type="entry name" value="YVTN repeat-like/Quinoprotein amine dehydrogenase"/>
    <property type="match status" value="1"/>
</dbReference>
<keyword evidence="5" id="KW-0677">Repeat</keyword>
<evidence type="ECO:0000256" key="4">
    <source>
        <dbReference type="ARBA" id="ARBA00022574"/>
    </source>
</evidence>
<dbReference type="PANTHER" id="PTHR15598">
    <property type="entry name" value="ENHANCER OF MRNA-DECAPPING PROTEIN 4"/>
    <property type="match status" value="1"/>
</dbReference>
<dbReference type="InterPro" id="IPR045152">
    <property type="entry name" value="EDC4-like"/>
</dbReference>
<dbReference type="SUPFAM" id="SSF50978">
    <property type="entry name" value="WD40 repeat-like"/>
    <property type="match status" value="1"/>
</dbReference>
<feature type="compositionally biased region" description="Low complexity" evidence="7">
    <location>
        <begin position="391"/>
        <end position="404"/>
    </location>
</feature>
<organism evidence="9 10">
    <name type="scientific">Humicola insolens</name>
    <name type="common">Soft-rot fungus</name>
    <dbReference type="NCBI Taxonomy" id="85995"/>
    <lineage>
        <taxon>Eukaryota</taxon>
        <taxon>Fungi</taxon>
        <taxon>Dikarya</taxon>
        <taxon>Ascomycota</taxon>
        <taxon>Pezizomycotina</taxon>
        <taxon>Sordariomycetes</taxon>
        <taxon>Sordariomycetidae</taxon>
        <taxon>Sordariales</taxon>
        <taxon>Chaetomiaceae</taxon>
        <taxon>Mycothermus</taxon>
    </lineage>
</organism>
<evidence type="ECO:0000256" key="6">
    <source>
        <dbReference type="SAM" id="Coils"/>
    </source>
</evidence>
<evidence type="ECO:0000256" key="5">
    <source>
        <dbReference type="ARBA" id="ARBA00022737"/>
    </source>
</evidence>
<dbReference type="PANTHER" id="PTHR15598:SF5">
    <property type="entry name" value="ENHANCER OF MRNA-DECAPPING PROTEIN 4"/>
    <property type="match status" value="1"/>
</dbReference>
<feature type="compositionally biased region" description="Basic and acidic residues" evidence="7">
    <location>
        <begin position="1422"/>
        <end position="1436"/>
    </location>
</feature>
<gene>
    <name evidence="9" type="ORF">VTJ49DRAFT_3510</name>
</gene>
<feature type="domain" description="EDC4-like protein pdc1 beta-propeller" evidence="8">
    <location>
        <begin position="589"/>
        <end position="956"/>
    </location>
</feature>
<dbReference type="Pfam" id="PF24106">
    <property type="entry name" value="Beta-prop_EDC4L"/>
    <property type="match status" value="1"/>
</dbReference>
<feature type="region of interest" description="Disordered" evidence="7">
    <location>
        <begin position="1"/>
        <end position="481"/>
    </location>
</feature>
<feature type="compositionally biased region" description="Polar residues" evidence="7">
    <location>
        <begin position="326"/>
        <end position="356"/>
    </location>
</feature>
<feature type="compositionally biased region" description="Polar residues" evidence="7">
    <location>
        <begin position="207"/>
        <end position="225"/>
    </location>
</feature>
<evidence type="ECO:0000259" key="8">
    <source>
        <dbReference type="Pfam" id="PF24106"/>
    </source>
</evidence>
<reference evidence="9 10" key="1">
    <citation type="journal article" date="2024" name="Commun. Biol.">
        <title>Comparative genomic analysis of thermophilic fungi reveals convergent evolutionary adaptations and gene losses.</title>
        <authorList>
            <person name="Steindorff A.S."/>
            <person name="Aguilar-Pontes M.V."/>
            <person name="Robinson A.J."/>
            <person name="Andreopoulos B."/>
            <person name="LaButti K."/>
            <person name="Kuo A."/>
            <person name="Mondo S."/>
            <person name="Riley R."/>
            <person name="Otillar R."/>
            <person name="Haridas S."/>
            <person name="Lipzen A."/>
            <person name="Grimwood J."/>
            <person name="Schmutz J."/>
            <person name="Clum A."/>
            <person name="Reid I.D."/>
            <person name="Moisan M.C."/>
            <person name="Butler G."/>
            <person name="Nguyen T.T.M."/>
            <person name="Dewar K."/>
            <person name="Conant G."/>
            <person name="Drula E."/>
            <person name="Henrissat B."/>
            <person name="Hansel C."/>
            <person name="Singer S."/>
            <person name="Hutchinson M.I."/>
            <person name="de Vries R.P."/>
            <person name="Natvig D.O."/>
            <person name="Powell A.J."/>
            <person name="Tsang A."/>
            <person name="Grigoriev I.V."/>
        </authorList>
    </citation>
    <scope>NUCLEOTIDE SEQUENCE [LARGE SCALE GENOMIC DNA]</scope>
    <source>
        <strain evidence="9 10">CBS 620.91</strain>
    </source>
</reference>
<dbReference type="InterPro" id="IPR055393">
    <property type="entry name" value="Beta-prop_EDC4L"/>
</dbReference>
<protein>
    <recommendedName>
        <fullName evidence="8">EDC4-like protein pdc1 beta-propeller domain-containing protein</fullName>
    </recommendedName>
</protein>
<comment type="subcellular location">
    <subcellularLocation>
        <location evidence="1">Cytoplasm</location>
        <location evidence="1">P-body</location>
    </subcellularLocation>
</comment>
<evidence type="ECO:0000256" key="7">
    <source>
        <dbReference type="SAM" id="MobiDB-lite"/>
    </source>
</evidence>
<feature type="compositionally biased region" description="Polar residues" evidence="7">
    <location>
        <begin position="100"/>
        <end position="113"/>
    </location>
</feature>
<sequence>MSSYNLPGGGAPGDAEMNPKFESLLAQLRLQSSPSPGPGTGTGTGQEYHGQYNNYNHGNPPFYGGHHTSTDSPSLPGHAQHAADSPAFLPEAPTPPVAFSHSQYSPGLVNQMTAARAGGAAPNDDRTAHLLNLLKFSGQSGPANPHRPSSGEPPVPYAPAPIAPPVIHAPAPAAADPTGLLAALMKGNLPSEPVKPEPEPEPEPEPVQSTWNQASSPPTGTQQYLLNLLNRPKPSQHDAPEPDEPSLLTPLPAREDTKDNESSHGDRSVEPTLVGTLASRSEFEFGPKNIESPPPKFGSTPHSQHSQQSSSRPGILGYSDHFDGFSASSPIHRTPKSSTTPGASGSIVSAVQQPTQILKKPDHAQPIFDPTFAPSEHGQVGSPDHARHSAHVVSPPSSSAVHVPVPAPAPPETNISPVPPDAGVANASFDDNAARPFAAEQKKESVSEAVSGLAEQADREATEALARAEQEQTDSADAALDQDYDAYAGKDFGSSGAAPSFANKGRSGEEGRALLDSAISGDYASGARDSGDDVGQANQGAVAESWESVEAEEVAANEETATPVKVYNFPMKPWITISLQEIDEPRPVFREEAILDIARLKKEFDQIDRNLVSASETYMAYGMSKAGGFRVIRQDDGKDAKLFTDTKDRIFNVAISSSPSHAHPKEAIIGTGVSGTVYWVQLKNGDRDHLEDAHPEQYGFALPPISAQEGGDAPGGVLKTRARTSAMHPEFFAVGRGKSINIIWPSFIFENQLFKNGHDRVVDTDRLLKQCSLKISTGKAGKDFTFSQDDTLVVSLDKSGRVKFWDVRELTAPREGSDPVHPLPARTSLEIKEPLMTLTTTPEGEKAWPTSVLLLDKFRPYQKRAALRYMIVGMKQNHTLQLWDLALGKPVQEFNFPHNKESDAVCSVMYHAPSSMIIVGHPTRNSIYFLHLSAPKYTLKNLSQVEYIQRLVAQDSSIPQPESTAVISGIREYSFANKGVLRSLNILENPQASGDSDEQTLFELYAMHSKGVTCLCIKQSELGWNKDNKVVSPADAVEAGLAKISKLIAPPPPPPAESQHATPAGDAAPAPQIRIATRGNKDAVLKGVSPQGDDKKGAESSAPPKFERKDETEAPAPAPEKNEKKGRKKKGAAAAAAAAGDQAPPNGGFSSQGKANNRLSRNADTSSADAAQNKASADFSTIASSSISQEQLDAVVAKMESRIVSNLQDRFDAVFHELLKQMQTFQDNRDSAFSNNQSALLQMVADVLNDNTEAVLKNLVISQINDNVIPSVRTAIDRTVADQMTAKSSAQVSAIQKEIQRLLPGAVSQALQKPDFTKSVSDKLAQAVAGLVEAQIAKTLNALAPVIANTTAKTVHQRIVDDVNGRISAAFDQLEERRREEDAKLDRLIAQTRDLSNAISSLAASQTQVLQEIAALKQQMHSQDRDRASIPEEHPRSHGHSHSATGSHGLPSGGSRDLVAYPVQHAPHQQHQHQSPAAVSLPHSVQPPYAVHQAQYANQPEHQVYAPISRDDRQKMELDSLIETIDGLMRSAKYDEAMLRWLQSGDHAEEVFQQVLSKYNPIFVQELQPLLLLSVGATVSVDLSRTSPKIMNKVDLLEVVIYAFNQNLQSLDDQVREVTPKIMNLLKTRIEQLLIDISRIAPHDGAIKKLSSMSQVATRIAESVQMRHGTVHTLGHIGAPY</sequence>
<feature type="compositionally biased region" description="Pro residues" evidence="7">
    <location>
        <begin position="151"/>
        <end position="164"/>
    </location>
</feature>